<dbReference type="EMBL" id="CM051394">
    <property type="protein sequence ID" value="KAJ4728350.1"/>
    <property type="molecule type" value="Genomic_DNA"/>
</dbReference>
<evidence type="ECO:0000313" key="2">
    <source>
        <dbReference type="Proteomes" id="UP001164539"/>
    </source>
</evidence>
<protein>
    <submittedName>
        <fullName evidence="1">DENN domain-containing protein</fullName>
    </submittedName>
</protein>
<proteinExistence type="predicted"/>
<name>A0ACC1YX25_MELAZ</name>
<gene>
    <name evidence="1" type="ORF">OWV82_001296</name>
</gene>
<comment type="caution">
    <text evidence="1">The sequence shown here is derived from an EMBL/GenBank/DDBJ whole genome shotgun (WGS) entry which is preliminary data.</text>
</comment>
<organism evidence="1 2">
    <name type="scientific">Melia azedarach</name>
    <name type="common">Chinaberry tree</name>
    <dbReference type="NCBI Taxonomy" id="155640"/>
    <lineage>
        <taxon>Eukaryota</taxon>
        <taxon>Viridiplantae</taxon>
        <taxon>Streptophyta</taxon>
        <taxon>Embryophyta</taxon>
        <taxon>Tracheophyta</taxon>
        <taxon>Spermatophyta</taxon>
        <taxon>Magnoliopsida</taxon>
        <taxon>eudicotyledons</taxon>
        <taxon>Gunneridae</taxon>
        <taxon>Pentapetalae</taxon>
        <taxon>rosids</taxon>
        <taxon>malvids</taxon>
        <taxon>Sapindales</taxon>
        <taxon>Meliaceae</taxon>
        <taxon>Melia</taxon>
    </lineage>
</organism>
<keyword evidence="2" id="KW-1185">Reference proteome</keyword>
<sequence length="841" mass="93895">MGTEEDVYIQGDRPPSPYLVLQQISEEAVRVAGEALQGVYSRSNSTSHSVPPRHRRCQSEVVAGPHGHSNSFQRFKSQMQRAWRWGGFSKEEGERCSFNPEVLANQKRQWYQLHSKTMDHIKYKEPTSLFEHFIIAGLHPDANLEGVEGAFARRKKWEVEMAKSEMLDLRVIQPPGPSLPTLEPQVLFKYPPGKKLPLRMKDLASFCFPGGVKARLLERTPSLSDLNEVVYGQEHLGRDDSSFIFSLKVADNATLYGVCLHVSEIVQRPPGILGSSPSLSQSSGRCSRFLVSAPRCYCLLTRVPFFELHFEMINSIIAQERLNRITQFVTEMSLTDVVPVSKLHDPITDSVDSPETDYFNDWMASAIPVDSAVALTAAAAGIISDDEIPSSSLKTWEPRSPESITASEASDTSQLRETDKDDRKNLQYCDDCTSEASENRSDNLERMCATYDSGQASPEIGTFSGYRTRTLERLASSESLFSPARSMASEEEDDDLFPNSEKDFAVDFIMEWARVNKNDLLQIVCGYHALPLPPRGNKIVFLPLKHLQAIEYNRPPVCVLGIWEKYLDSLEASEVNAKLAAAEEALALSIWTTATICRVLSVESVLALVAGVLLEKQVIVVCPNLGVLSAIVLSLVPMIRPFQWQSLLLPVLPGKMLDFLDAPVPFIVGIQDKPSDLKIKTSNLVHVNVLKDQVKMCHLPSLPRRKELVAELRPIHARLSFESSVAKRHPTYRCSEVQAEAAAQFLNVMGCYMESLCSDLRAHTITSVQSNNDRVSLLLKDSFIDSFPSWDRPFIKLLVDTQLFSVLSDSRLSSFENGMVGGSVEDLMANFVNDNKFEGIQ</sequence>
<evidence type="ECO:0000313" key="1">
    <source>
        <dbReference type="EMBL" id="KAJ4728350.1"/>
    </source>
</evidence>
<dbReference type="Proteomes" id="UP001164539">
    <property type="component" value="Chromosome 1"/>
</dbReference>
<reference evidence="1 2" key="1">
    <citation type="journal article" date="2023" name="Science">
        <title>Complex scaffold remodeling in plant triterpene biosynthesis.</title>
        <authorList>
            <person name="De La Pena R."/>
            <person name="Hodgson H."/>
            <person name="Liu J.C."/>
            <person name="Stephenson M.J."/>
            <person name="Martin A.C."/>
            <person name="Owen C."/>
            <person name="Harkess A."/>
            <person name="Leebens-Mack J."/>
            <person name="Jimenez L.E."/>
            <person name="Osbourn A."/>
            <person name="Sattely E.S."/>
        </authorList>
    </citation>
    <scope>NUCLEOTIDE SEQUENCE [LARGE SCALE GENOMIC DNA]</scope>
    <source>
        <strain evidence="2">cv. JPN11</strain>
        <tissue evidence="1">Leaf</tissue>
    </source>
</reference>
<accession>A0ACC1YX25</accession>